<dbReference type="Gene3D" id="1.10.3730.20">
    <property type="match status" value="1"/>
</dbReference>
<evidence type="ECO:0000256" key="8">
    <source>
        <dbReference type="SAM" id="Phobius"/>
    </source>
</evidence>
<name>A0A9Q9ME18_9ACTN</name>
<reference evidence="10" key="1">
    <citation type="submission" date="2021-04" db="EMBL/GenBank/DDBJ databases">
        <title>Dactylosporangium aurantiacum NRRL B-8018 full assembly.</title>
        <authorList>
            <person name="Hartkoorn R.C."/>
            <person name="Beaudoing E."/>
            <person name="Hot D."/>
        </authorList>
    </citation>
    <scope>NUCLEOTIDE SEQUENCE</scope>
    <source>
        <strain evidence="10">NRRL B-8018</strain>
    </source>
</reference>
<dbReference type="GO" id="GO:0005886">
    <property type="term" value="C:plasma membrane"/>
    <property type="evidence" value="ECO:0007669"/>
    <property type="project" value="UniProtKB-SubCell"/>
</dbReference>
<dbReference type="KEGG" id="daur:Daura_39970"/>
<evidence type="ECO:0000256" key="6">
    <source>
        <dbReference type="ARBA" id="ARBA00023136"/>
    </source>
</evidence>
<feature type="transmembrane region" description="Helical" evidence="8">
    <location>
        <begin position="97"/>
        <end position="118"/>
    </location>
</feature>
<organism evidence="10 11">
    <name type="scientific">Dactylosporangium aurantiacum</name>
    <dbReference type="NCBI Taxonomy" id="35754"/>
    <lineage>
        <taxon>Bacteria</taxon>
        <taxon>Bacillati</taxon>
        <taxon>Actinomycetota</taxon>
        <taxon>Actinomycetes</taxon>
        <taxon>Micromonosporales</taxon>
        <taxon>Micromonosporaceae</taxon>
        <taxon>Dactylosporangium</taxon>
    </lineage>
</organism>
<gene>
    <name evidence="10" type="ORF">Daura_39970</name>
</gene>
<dbReference type="RefSeq" id="WP_081970788.1">
    <property type="nucleotide sequence ID" value="NZ_CP073767.1"/>
</dbReference>
<feature type="transmembrane region" description="Helical" evidence="8">
    <location>
        <begin position="183"/>
        <end position="202"/>
    </location>
</feature>
<evidence type="ECO:0000256" key="5">
    <source>
        <dbReference type="ARBA" id="ARBA00022989"/>
    </source>
</evidence>
<dbReference type="InterPro" id="IPR051258">
    <property type="entry name" value="Diverse_Substrate_Transporter"/>
</dbReference>
<feature type="transmembrane region" description="Helical" evidence="8">
    <location>
        <begin position="35"/>
        <end position="55"/>
    </location>
</feature>
<keyword evidence="5 8" id="KW-1133">Transmembrane helix</keyword>
<protein>
    <submittedName>
        <fullName evidence="10">DMT family transporter</fullName>
    </submittedName>
</protein>
<dbReference type="InterPro" id="IPR000620">
    <property type="entry name" value="EamA_dom"/>
</dbReference>
<dbReference type="Proteomes" id="UP001058003">
    <property type="component" value="Chromosome"/>
</dbReference>
<dbReference type="Pfam" id="PF00892">
    <property type="entry name" value="EamA"/>
    <property type="match status" value="2"/>
</dbReference>
<evidence type="ECO:0000256" key="3">
    <source>
        <dbReference type="ARBA" id="ARBA00022475"/>
    </source>
</evidence>
<evidence type="ECO:0000313" key="10">
    <source>
        <dbReference type="EMBL" id="UWZ52749.1"/>
    </source>
</evidence>
<dbReference type="AlphaFoldDB" id="A0A9Q9ME18"/>
<evidence type="ECO:0000313" key="11">
    <source>
        <dbReference type="Proteomes" id="UP001058003"/>
    </source>
</evidence>
<feature type="domain" description="EamA" evidence="9">
    <location>
        <begin position="153"/>
        <end position="286"/>
    </location>
</feature>
<evidence type="ECO:0000256" key="7">
    <source>
        <dbReference type="SAM" id="MobiDB-lite"/>
    </source>
</evidence>
<comment type="subcellular location">
    <subcellularLocation>
        <location evidence="1">Cell membrane</location>
        <topology evidence="1">Multi-pass membrane protein</topology>
    </subcellularLocation>
</comment>
<accession>A0A9Q9ME18</accession>
<dbReference type="OrthoDB" id="6119273at2"/>
<dbReference type="SUPFAM" id="SSF103481">
    <property type="entry name" value="Multidrug resistance efflux transporter EmrE"/>
    <property type="match status" value="2"/>
</dbReference>
<dbReference type="PANTHER" id="PTHR42920">
    <property type="entry name" value="OS03G0707200 PROTEIN-RELATED"/>
    <property type="match status" value="1"/>
</dbReference>
<dbReference type="EMBL" id="CP073767">
    <property type="protein sequence ID" value="UWZ52749.1"/>
    <property type="molecule type" value="Genomic_DNA"/>
</dbReference>
<dbReference type="PANTHER" id="PTHR42920:SF5">
    <property type="entry name" value="EAMA DOMAIN-CONTAINING PROTEIN"/>
    <property type="match status" value="1"/>
</dbReference>
<evidence type="ECO:0000256" key="2">
    <source>
        <dbReference type="ARBA" id="ARBA00007362"/>
    </source>
</evidence>
<dbReference type="InterPro" id="IPR037185">
    <property type="entry name" value="EmrE-like"/>
</dbReference>
<keyword evidence="11" id="KW-1185">Reference proteome</keyword>
<proteinExistence type="inferred from homology"/>
<feature type="transmembrane region" description="Helical" evidence="8">
    <location>
        <begin position="214"/>
        <end position="237"/>
    </location>
</feature>
<feature type="transmembrane region" description="Helical" evidence="8">
    <location>
        <begin position="130"/>
        <end position="147"/>
    </location>
</feature>
<sequence length="319" mass="31982">MGPALCLLSAACFGALPIFGKFAYAAGVTPATLLLVRFALAAAILGALLLLRPGLRRTADGPVRLTPGLVLTGLGLGAVGYATQAGLYFAALRRMDASPLSLILYTYPLLVTVAAVLLRRDRLTRARAAALTAASAGTLLVLLGTGGADFDPLGAVLGFGAAATYTGYILVADTVVHRLPPVLLSALVMAGAAVTLTGHALITGGPGPGAGPRAWLWLACIAVVSTVAATLTFFAGLRRTGPSTAAILSTFEPVVTTALAALTLHESLTPVQLAGGLLVLASAAVLQLRRTAAVPVAAPVAPPGHRDGAAPAPQPATQV</sequence>
<evidence type="ECO:0000259" key="9">
    <source>
        <dbReference type="Pfam" id="PF00892"/>
    </source>
</evidence>
<evidence type="ECO:0000256" key="4">
    <source>
        <dbReference type="ARBA" id="ARBA00022692"/>
    </source>
</evidence>
<comment type="similarity">
    <text evidence="2">Belongs to the EamA transporter family.</text>
</comment>
<feature type="region of interest" description="Disordered" evidence="7">
    <location>
        <begin position="300"/>
        <end position="319"/>
    </location>
</feature>
<keyword evidence="4 8" id="KW-0812">Transmembrane</keyword>
<evidence type="ECO:0000256" key="1">
    <source>
        <dbReference type="ARBA" id="ARBA00004651"/>
    </source>
</evidence>
<feature type="transmembrane region" description="Helical" evidence="8">
    <location>
        <begin position="67"/>
        <end position="91"/>
    </location>
</feature>
<keyword evidence="3" id="KW-1003">Cell membrane</keyword>
<feature type="domain" description="EamA" evidence="9">
    <location>
        <begin position="2"/>
        <end position="142"/>
    </location>
</feature>
<keyword evidence="6 8" id="KW-0472">Membrane</keyword>
<feature type="transmembrane region" description="Helical" evidence="8">
    <location>
        <begin position="153"/>
        <end position="171"/>
    </location>
</feature>